<dbReference type="PROSITE" id="PS51154">
    <property type="entry name" value="MACRO"/>
    <property type="match status" value="1"/>
</dbReference>
<dbReference type="AlphaFoldDB" id="A0A8C9RFZ4"/>
<dbReference type="InterPro" id="IPR002589">
    <property type="entry name" value="Macro_dom"/>
</dbReference>
<dbReference type="InterPro" id="IPR043472">
    <property type="entry name" value="Macro_dom-like"/>
</dbReference>
<dbReference type="PANTHER" id="PTHR11106:SF104">
    <property type="entry name" value="ADP-RIBOSE GLYCOHYDROLASE MACROD2"/>
    <property type="match status" value="1"/>
</dbReference>
<gene>
    <name evidence="3" type="primary">MACROD2</name>
</gene>
<proteinExistence type="predicted"/>
<organism evidence="3 4">
    <name type="scientific">Scleropages formosus</name>
    <name type="common">Asian bonytongue</name>
    <name type="synonym">Osteoglossum formosum</name>
    <dbReference type="NCBI Taxonomy" id="113540"/>
    <lineage>
        <taxon>Eukaryota</taxon>
        <taxon>Metazoa</taxon>
        <taxon>Chordata</taxon>
        <taxon>Craniata</taxon>
        <taxon>Vertebrata</taxon>
        <taxon>Euteleostomi</taxon>
        <taxon>Actinopterygii</taxon>
        <taxon>Neopterygii</taxon>
        <taxon>Teleostei</taxon>
        <taxon>Osteoglossocephala</taxon>
        <taxon>Osteoglossomorpha</taxon>
        <taxon>Osteoglossiformes</taxon>
        <taxon>Osteoglossidae</taxon>
        <taxon>Scleropages</taxon>
    </lineage>
</organism>
<dbReference type="SMART" id="SM00506">
    <property type="entry name" value="A1pp"/>
    <property type="match status" value="1"/>
</dbReference>
<evidence type="ECO:0000259" key="2">
    <source>
        <dbReference type="PROSITE" id="PS51154"/>
    </source>
</evidence>
<keyword evidence="4" id="KW-1185">Reference proteome</keyword>
<dbReference type="Pfam" id="PF01661">
    <property type="entry name" value="Macro"/>
    <property type="match status" value="1"/>
</dbReference>
<dbReference type="GO" id="GO:0042278">
    <property type="term" value="P:purine nucleoside metabolic process"/>
    <property type="evidence" value="ECO:0007669"/>
    <property type="project" value="TreeGrafter"/>
</dbReference>
<feature type="compositionally biased region" description="Acidic residues" evidence="1">
    <location>
        <begin position="394"/>
        <end position="405"/>
    </location>
</feature>
<feature type="region of interest" description="Disordered" evidence="1">
    <location>
        <begin position="185"/>
        <end position="204"/>
    </location>
</feature>
<dbReference type="GO" id="GO:0140293">
    <property type="term" value="F:ADP-ribosylglutamate hydrolase activity"/>
    <property type="evidence" value="ECO:0007669"/>
    <property type="project" value="TreeGrafter"/>
</dbReference>
<dbReference type="GeneTree" id="ENSGT00940000157404"/>
<dbReference type="SUPFAM" id="SSF52949">
    <property type="entry name" value="Macro domain-like"/>
    <property type="match status" value="1"/>
</dbReference>
<dbReference type="GO" id="GO:0005654">
    <property type="term" value="C:nucleoplasm"/>
    <property type="evidence" value="ECO:0007669"/>
    <property type="project" value="TreeGrafter"/>
</dbReference>
<dbReference type="Ensembl" id="ENSSFOT00015016065.2">
    <property type="protein sequence ID" value="ENSSFOP00015015881.2"/>
    <property type="gene ID" value="ENSSFOG00015010225.2"/>
</dbReference>
<feature type="domain" description="Macro" evidence="2">
    <location>
        <begin position="56"/>
        <end position="271"/>
    </location>
</feature>
<evidence type="ECO:0000313" key="3">
    <source>
        <dbReference type="Ensembl" id="ENSSFOP00015015881.2"/>
    </source>
</evidence>
<evidence type="ECO:0000256" key="1">
    <source>
        <dbReference type="SAM" id="MobiDB-lite"/>
    </source>
</evidence>
<feature type="compositionally biased region" description="Acidic residues" evidence="1">
    <location>
        <begin position="274"/>
        <end position="286"/>
    </location>
</feature>
<dbReference type="GO" id="GO:0006974">
    <property type="term" value="P:DNA damage response"/>
    <property type="evidence" value="ECO:0007669"/>
    <property type="project" value="TreeGrafter"/>
</dbReference>
<feature type="compositionally biased region" description="Polar residues" evidence="1">
    <location>
        <begin position="329"/>
        <end position="340"/>
    </location>
</feature>
<dbReference type="PANTHER" id="PTHR11106">
    <property type="entry name" value="GANGLIOSIDE INDUCED DIFFERENTIATION ASSOCIATED PROTEIN 2-RELATED"/>
    <property type="match status" value="1"/>
</dbReference>
<accession>A0A8C9RFZ4</accession>
<feature type="region of interest" description="Disordered" evidence="1">
    <location>
        <begin position="274"/>
        <end position="515"/>
    </location>
</feature>
<reference evidence="3 4" key="1">
    <citation type="submission" date="2019-04" db="EMBL/GenBank/DDBJ databases">
        <authorList>
            <consortium name="Wellcome Sanger Institute Data Sharing"/>
        </authorList>
    </citation>
    <scope>NUCLEOTIDE SEQUENCE [LARGE SCALE GENOMIC DNA]</scope>
</reference>
<feature type="compositionally biased region" description="Acidic residues" evidence="1">
    <location>
        <begin position="307"/>
        <end position="319"/>
    </location>
</feature>
<dbReference type="Gene3D" id="3.40.220.10">
    <property type="entry name" value="Leucine Aminopeptidase, subunit E, domain 1"/>
    <property type="match status" value="1"/>
</dbReference>
<feature type="compositionally biased region" description="Basic and acidic residues" evidence="1">
    <location>
        <begin position="496"/>
        <end position="515"/>
    </location>
</feature>
<feature type="region of interest" description="Disordered" evidence="1">
    <location>
        <begin position="36"/>
        <end position="59"/>
    </location>
</feature>
<protein>
    <submittedName>
        <fullName evidence="3">Mono-ADP ribosylhydrolase 2</fullName>
    </submittedName>
</protein>
<dbReference type="CDD" id="cd02908">
    <property type="entry name" value="Macro_OAADPr_deacetylase"/>
    <property type="match status" value="1"/>
</dbReference>
<sequence>MSKKKKDWKVEKARLLDLSLEERRKDYRGNHVPLEKIPTWTRHDKSKGKEGKEEGEEPKAVPVLLSDKVSLYKGDITILEVDAIVNAANSTLLGGGGVDGCIHKAAGPCLYDECHTLNGCETGRAKITCGYDLPAKYVIHTVGPVARGHVGKAQKELLSQCYQNSLALVKEHGLRSVSEERIEDTAHASRWHSNGSRGRRKRATRTVPYTKAFPCISTGIYGFPNEPAAEIALETAKTWIKKNVNEVDRVVFCVFLDTDFKIYKEKMSRFFPQDEDVDEEGAEAPAEEVKKDTPPSKKSKSQKRGSDDDDEDGEEEEQEERAPGDVAMESQTDPFLSSPQAEAAVSVEDTEMASQGYGDEAMSQEESEDKKDAAEGETVPGKTMKSEPAGAAREDEEMDCSEDVAEERAIGPSASEPEASPRQTSCAPKSDPADAGRDVPDNGDSQDDVRPEKPNNNNEDAVKGEAPQSAEVTPPTAITGPAEETRTQGGDSAESEVIHCDLNQSKDRTGDLEEP</sequence>
<reference evidence="3" key="3">
    <citation type="submission" date="2025-09" db="UniProtKB">
        <authorList>
            <consortium name="Ensembl"/>
        </authorList>
    </citation>
    <scope>IDENTIFICATION</scope>
</reference>
<reference evidence="3" key="2">
    <citation type="submission" date="2025-08" db="UniProtKB">
        <authorList>
            <consortium name="Ensembl"/>
        </authorList>
    </citation>
    <scope>IDENTIFICATION</scope>
</reference>
<name>A0A8C9RFZ4_SCLFO</name>
<dbReference type="Proteomes" id="UP000694397">
    <property type="component" value="Chromosome 4"/>
</dbReference>
<dbReference type="OrthoDB" id="6133115at2759"/>
<feature type="compositionally biased region" description="Basic and acidic residues" evidence="1">
    <location>
        <begin position="431"/>
        <end position="440"/>
    </location>
</feature>
<evidence type="ECO:0000313" key="4">
    <source>
        <dbReference type="Proteomes" id="UP000694397"/>
    </source>
</evidence>
<dbReference type="GO" id="GO:0140291">
    <property type="term" value="P:peptidyl-glutamate ADP-deribosylation"/>
    <property type="evidence" value="ECO:0007669"/>
    <property type="project" value="TreeGrafter"/>
</dbReference>
<feature type="compositionally biased region" description="Basic and acidic residues" evidence="1">
    <location>
        <begin position="41"/>
        <end position="52"/>
    </location>
</feature>